<gene>
    <name evidence="2" type="ORF">ABID23_000399</name>
</gene>
<dbReference type="Proteomes" id="UP001549086">
    <property type="component" value="Unassembled WGS sequence"/>
</dbReference>
<protein>
    <submittedName>
        <fullName evidence="2">Uncharacterized membrane protein YccF (DUF307 family)</fullName>
    </submittedName>
</protein>
<keyword evidence="1" id="KW-0472">Membrane</keyword>
<dbReference type="PROSITE" id="PS51257">
    <property type="entry name" value="PROKAR_LIPOPROTEIN"/>
    <property type="match status" value="1"/>
</dbReference>
<organism evidence="2 3">
    <name type="scientific">Bartonella silvatica</name>
    <dbReference type="NCBI Taxonomy" id="357760"/>
    <lineage>
        <taxon>Bacteria</taxon>
        <taxon>Pseudomonadati</taxon>
        <taxon>Pseudomonadota</taxon>
        <taxon>Alphaproteobacteria</taxon>
        <taxon>Hyphomicrobiales</taxon>
        <taxon>Bartonellaceae</taxon>
        <taxon>Bartonella</taxon>
    </lineage>
</organism>
<keyword evidence="1" id="KW-1133">Transmembrane helix</keyword>
<keyword evidence="1" id="KW-0812">Transmembrane</keyword>
<proteinExistence type="predicted"/>
<evidence type="ECO:0000313" key="2">
    <source>
        <dbReference type="EMBL" id="MET3589322.1"/>
    </source>
</evidence>
<dbReference type="EMBL" id="JBEPLI010000002">
    <property type="protein sequence ID" value="MET3589322.1"/>
    <property type="molecule type" value="Genomic_DNA"/>
</dbReference>
<evidence type="ECO:0000313" key="3">
    <source>
        <dbReference type="Proteomes" id="UP001549086"/>
    </source>
</evidence>
<sequence>MMSNRNGGYRSHLRYWLTYIIGLIAILAIIVVGCFYMAKPYLDSFVKQEIARRSIKAETSEVSIIGKVNLTNVTLPVPAGVSLKIGAISGRPPISLIPGTFTLYNVDLKYHNIHLRIPEISLNSVFLKEKDRTIASHLLQSIMRIELASIVAPDIQLSVQNTNNQIEKFEVKNFQLSDFKNGHIHSVSMENIDLKMLTTNGAKKTHFTTTSDSIKAHDIDINYAYSIILGKNNPIHKERNVIGPVSLKKVMINVLEKGGKNASFSLGSFKTSGLKMEPFKQMPGQLIKTYLQAKKAENQKDKKITQRDTLMNNLLHMTLVDAEADNLTVKTPQFEVTFESFHFKQSLWQHPIPKKLLISFNNLAFLPKKMEEKDLELLKQMGVERLDLSEKINITYDERKHVLSHNLSFDIKNVGSGKISAKVVDVDERLFSAQKDLMTAVSQNFGISEVHILYTDAGFIDKSFSYLAQNLNDKKHDLKKELYDDFYLMMTQSPKIFLKNHAEAEKISKSLGEFAKNPQTLIIKMRAKDNKGITMADFESALQNNLSTVLNKIHLTIKNEASP</sequence>
<reference evidence="2 3" key="1">
    <citation type="submission" date="2024-06" db="EMBL/GenBank/DDBJ databases">
        <title>Genomic Encyclopedia of Type Strains, Phase IV (KMG-IV): sequencing the most valuable type-strain genomes for metagenomic binning, comparative biology and taxonomic classification.</title>
        <authorList>
            <person name="Goeker M."/>
        </authorList>
    </citation>
    <scope>NUCLEOTIDE SEQUENCE [LARGE SCALE GENOMIC DNA]</scope>
    <source>
        <strain evidence="2 3">DSM 23649</strain>
    </source>
</reference>
<comment type="caution">
    <text evidence="2">The sequence shown here is derived from an EMBL/GenBank/DDBJ whole genome shotgun (WGS) entry which is preliminary data.</text>
</comment>
<name>A0ABV2HFY5_9HYPH</name>
<keyword evidence="3" id="KW-1185">Reference proteome</keyword>
<accession>A0ABV2HFY5</accession>
<feature type="transmembrane region" description="Helical" evidence="1">
    <location>
        <begin position="16"/>
        <end position="38"/>
    </location>
</feature>
<evidence type="ECO:0000256" key="1">
    <source>
        <dbReference type="SAM" id="Phobius"/>
    </source>
</evidence>